<dbReference type="Pfam" id="PF01261">
    <property type="entry name" value="AP_endonuc_2"/>
    <property type="match status" value="1"/>
</dbReference>
<keyword evidence="1" id="KW-0413">Isomerase</keyword>
<dbReference type="PANTHER" id="PTHR43489:SF7">
    <property type="entry name" value="3-DEHYDRO-D-GULOSIDE 4-EPIMERASE-RELATED"/>
    <property type="match status" value="1"/>
</dbReference>
<dbReference type="Proteomes" id="UP000218887">
    <property type="component" value="Unassembled WGS sequence"/>
</dbReference>
<accession>A0A2A2I9N4</accession>
<evidence type="ECO:0000313" key="4">
    <source>
        <dbReference type="Proteomes" id="UP000218887"/>
    </source>
</evidence>
<dbReference type="AlphaFoldDB" id="A0A2A2I9N4"/>
<dbReference type="PANTHER" id="PTHR43489">
    <property type="entry name" value="ISOMERASE"/>
    <property type="match status" value="1"/>
</dbReference>
<reference evidence="3 4" key="1">
    <citation type="submission" date="2017-08" db="EMBL/GenBank/DDBJ databases">
        <title>Virgibacillus indicus sp. nov. and Virgibacillus profoundi sp. nov, two moderately halophilic bacteria isolated from marine sediment by using the Microfluidic Streak Plate.</title>
        <authorList>
            <person name="Xu B."/>
            <person name="Hu B."/>
            <person name="Wang J."/>
            <person name="Zhu Y."/>
            <person name="Huang L."/>
            <person name="Du W."/>
            <person name="Huang Y."/>
        </authorList>
    </citation>
    <scope>NUCLEOTIDE SEQUENCE [LARGE SCALE GENOMIC DNA]</scope>
    <source>
        <strain evidence="3 4">IO3-P3-H5</strain>
    </source>
</reference>
<gene>
    <name evidence="3" type="ORF">CIL05_17075</name>
</gene>
<dbReference type="EMBL" id="NPOA01000013">
    <property type="protein sequence ID" value="PAV28347.1"/>
    <property type="molecule type" value="Genomic_DNA"/>
</dbReference>
<evidence type="ECO:0000259" key="2">
    <source>
        <dbReference type="Pfam" id="PF01261"/>
    </source>
</evidence>
<dbReference type="InterPro" id="IPR036237">
    <property type="entry name" value="Xyl_isomerase-like_sf"/>
</dbReference>
<keyword evidence="4" id="KW-1185">Reference proteome</keyword>
<dbReference type="Gene3D" id="3.20.20.150">
    <property type="entry name" value="Divalent-metal-dependent TIM barrel enzymes"/>
    <property type="match status" value="1"/>
</dbReference>
<protein>
    <recommendedName>
        <fullName evidence="2">Xylose isomerase-like TIM barrel domain-containing protein</fullName>
    </recommendedName>
</protein>
<dbReference type="SUPFAM" id="SSF51658">
    <property type="entry name" value="Xylose isomerase-like"/>
    <property type="match status" value="1"/>
</dbReference>
<dbReference type="RefSeq" id="WP_095656763.1">
    <property type="nucleotide sequence ID" value="NZ_NPOA01000013.1"/>
</dbReference>
<name>A0A2A2I9N4_9BACI</name>
<evidence type="ECO:0000313" key="3">
    <source>
        <dbReference type="EMBL" id="PAV28347.1"/>
    </source>
</evidence>
<feature type="domain" description="Xylose isomerase-like TIM barrel" evidence="2">
    <location>
        <begin position="30"/>
        <end position="264"/>
    </location>
</feature>
<comment type="caution">
    <text evidence="3">The sequence shown here is derived from an EMBL/GenBank/DDBJ whole genome shotgun (WGS) entry which is preliminary data.</text>
</comment>
<dbReference type="InterPro" id="IPR013022">
    <property type="entry name" value="Xyl_isomerase-like_TIM-brl"/>
</dbReference>
<proteinExistence type="predicted"/>
<evidence type="ECO:0000256" key="1">
    <source>
        <dbReference type="ARBA" id="ARBA00023235"/>
    </source>
</evidence>
<dbReference type="InterPro" id="IPR050417">
    <property type="entry name" value="Sugar_Epim/Isomerase"/>
</dbReference>
<organism evidence="3 4">
    <name type="scientific">Virgibacillus profundi</name>
    <dbReference type="NCBI Taxonomy" id="2024555"/>
    <lineage>
        <taxon>Bacteria</taxon>
        <taxon>Bacillati</taxon>
        <taxon>Bacillota</taxon>
        <taxon>Bacilli</taxon>
        <taxon>Bacillales</taxon>
        <taxon>Bacillaceae</taxon>
        <taxon>Virgibacillus</taxon>
    </lineage>
</organism>
<sequence length="268" mass="31007">MKLAYMYATPDVTHSEVTAVQGDMAEVLFRIKKMGYTGVEFLVRDPRELDQKKLRNIVRDLELDVPAICTGEVYGEDMVSFADSDSRVRKEAIDRMKACLQMAETYDSMVNVGRLRGRFTANIPKEMTVKWVKEAIIECAEAYPHVPIVMEPVNRNHANYLLTAKEMHAFVKEIDLNNVGIMLDLEHMLTEGEILSDTIQNVEPYFWHFHVCDSNRFPPGVGDYDFNIIMMILKQFNYNKYITIESFQKPNSSLAIERSYQTLKSYFE</sequence>
<dbReference type="OrthoDB" id="9814946at2"/>
<dbReference type="GO" id="GO:0016853">
    <property type="term" value="F:isomerase activity"/>
    <property type="evidence" value="ECO:0007669"/>
    <property type="project" value="UniProtKB-KW"/>
</dbReference>